<gene>
    <name evidence="3" type="ORF">E5676_scaffold237G001500</name>
    <name evidence="2" type="ORF">E6C27_scaffold36G002430</name>
</gene>
<evidence type="ECO:0000313" key="2">
    <source>
        <dbReference type="EMBL" id="KAA0038042.1"/>
    </source>
</evidence>
<evidence type="ECO:0000313" key="5">
    <source>
        <dbReference type="Proteomes" id="UP000321947"/>
    </source>
</evidence>
<accession>A0A5A7T3H5</accession>
<sequence>MVSSQRKVFEEAIDDPLQRGKETTLKSERNLYEMHLRSQKQLHDLELKCDNSNAHNQGQMDQPKAKMNGLKTHNQELKTKLQEIRKQNEMPMGLVEQNEILIEISLSDVQHHLCT</sequence>
<dbReference type="EMBL" id="SSTE01018788">
    <property type="protein sequence ID" value="KAA0038042.1"/>
    <property type="molecule type" value="Genomic_DNA"/>
</dbReference>
<dbReference type="AlphaFoldDB" id="A0A5A7T3H5"/>
<dbReference type="EMBL" id="SSTD01006251">
    <property type="protein sequence ID" value="TYK20561.1"/>
    <property type="molecule type" value="Genomic_DNA"/>
</dbReference>
<evidence type="ECO:0000313" key="4">
    <source>
        <dbReference type="Proteomes" id="UP000321393"/>
    </source>
</evidence>
<name>A0A5A7T3H5_CUCMM</name>
<dbReference type="Proteomes" id="UP000321393">
    <property type="component" value="Unassembled WGS sequence"/>
</dbReference>
<evidence type="ECO:0000256" key="1">
    <source>
        <dbReference type="SAM" id="MobiDB-lite"/>
    </source>
</evidence>
<evidence type="ECO:0000313" key="3">
    <source>
        <dbReference type="EMBL" id="TYK20561.1"/>
    </source>
</evidence>
<dbReference type="Proteomes" id="UP000321947">
    <property type="component" value="Unassembled WGS sequence"/>
</dbReference>
<organism evidence="2 4">
    <name type="scientific">Cucumis melo var. makuwa</name>
    <name type="common">Oriental melon</name>
    <dbReference type="NCBI Taxonomy" id="1194695"/>
    <lineage>
        <taxon>Eukaryota</taxon>
        <taxon>Viridiplantae</taxon>
        <taxon>Streptophyta</taxon>
        <taxon>Embryophyta</taxon>
        <taxon>Tracheophyta</taxon>
        <taxon>Spermatophyta</taxon>
        <taxon>Magnoliopsida</taxon>
        <taxon>eudicotyledons</taxon>
        <taxon>Gunneridae</taxon>
        <taxon>Pentapetalae</taxon>
        <taxon>rosids</taxon>
        <taxon>fabids</taxon>
        <taxon>Cucurbitales</taxon>
        <taxon>Cucurbitaceae</taxon>
        <taxon>Benincaseae</taxon>
        <taxon>Cucumis</taxon>
    </lineage>
</organism>
<reference evidence="4 5" key="1">
    <citation type="submission" date="2019-08" db="EMBL/GenBank/DDBJ databases">
        <title>Draft genome sequences of two oriental melons (Cucumis melo L. var makuwa).</title>
        <authorList>
            <person name="Kwon S.-Y."/>
        </authorList>
    </citation>
    <scope>NUCLEOTIDE SEQUENCE [LARGE SCALE GENOMIC DNA]</scope>
    <source>
        <strain evidence="5">cv. Chang Bougi</strain>
        <strain evidence="4">cv. SW 3</strain>
        <tissue evidence="2">Leaf</tissue>
    </source>
</reference>
<comment type="caution">
    <text evidence="2">The sequence shown here is derived from an EMBL/GenBank/DDBJ whole genome shotgun (WGS) entry which is preliminary data.</text>
</comment>
<protein>
    <submittedName>
        <fullName evidence="2">Uncharacterized protein</fullName>
    </submittedName>
</protein>
<proteinExistence type="predicted"/>
<feature type="region of interest" description="Disordered" evidence="1">
    <location>
        <begin position="1"/>
        <end position="21"/>
    </location>
</feature>